<feature type="signal peptide" evidence="2">
    <location>
        <begin position="1"/>
        <end position="28"/>
    </location>
</feature>
<dbReference type="Pfam" id="PF03480">
    <property type="entry name" value="DctP"/>
    <property type="match status" value="1"/>
</dbReference>
<organism evidence="3 4">
    <name type="scientific">Hydrogenophaga intermedia</name>
    <dbReference type="NCBI Taxonomy" id="65786"/>
    <lineage>
        <taxon>Bacteria</taxon>
        <taxon>Pseudomonadati</taxon>
        <taxon>Pseudomonadota</taxon>
        <taxon>Betaproteobacteria</taxon>
        <taxon>Burkholderiales</taxon>
        <taxon>Comamonadaceae</taxon>
        <taxon>Hydrogenophaga</taxon>
    </lineage>
</organism>
<evidence type="ECO:0000256" key="1">
    <source>
        <dbReference type="ARBA" id="ARBA00022729"/>
    </source>
</evidence>
<dbReference type="CDD" id="cd13666">
    <property type="entry name" value="PBP2_TRAP_DctP_like_1"/>
    <property type="match status" value="1"/>
</dbReference>
<evidence type="ECO:0000313" key="4">
    <source>
        <dbReference type="Proteomes" id="UP000028878"/>
    </source>
</evidence>
<name>A0A1L1PEW0_HYDIT</name>
<dbReference type="RefSeq" id="WP_009515872.1">
    <property type="nucleotide sequence ID" value="NZ_CCAE010000005.1"/>
</dbReference>
<reference evidence="4" key="1">
    <citation type="submission" date="2014-11" db="EMBL/GenBank/DDBJ databases">
        <title>Draft genome sequence of Hydrogenophaga intermedia S1.</title>
        <authorList>
            <person name="Gan H.M."/>
            <person name="Chew T.H."/>
            <person name="Stolz A."/>
        </authorList>
    </citation>
    <scope>NUCLEOTIDE SEQUENCE [LARGE SCALE GENOMIC DNA]</scope>
    <source>
        <strain evidence="4">S1</strain>
    </source>
</reference>
<dbReference type="AlphaFoldDB" id="A0A1L1PEW0"/>
<evidence type="ECO:0000313" key="3">
    <source>
        <dbReference type="EMBL" id="CDN86583.1"/>
    </source>
</evidence>
<sequence precursor="true">MKRSTFVRLTAIAMAASAAMALPLAASAQQTIKLTVASSHPTTIPWVGFIQQVFMPEVDKRLAAGGKYKIEWKEAFGGQLYKANATLTSVEQGITDIGWVFSYLEPAKMPLSQLAAHTPFTTSDPRIVLGAMTEMIEKNPAFKAEWDKYNIVFLGATGSDTYDIWTKFPVKSVDDLKGRKLSAPGILGLWLRGVGATPVDGALTTYYTDIQTGVSEGVVSLATGILPAKVYEVAPYVTKVNMGVVFSGGVAINKDSWAKLPPEVQQAMREAGAEYTRRHGEDLVQRHQMAMNRMVELGKGQNPPVTVTPLPDAERRKWIDGLPNLAQEWVKNNEARGVQAKPLLTQYMAAMKARGAKPERDWER</sequence>
<keyword evidence="4" id="KW-1185">Reference proteome</keyword>
<dbReference type="InterPro" id="IPR038404">
    <property type="entry name" value="TRAP_DctP_sf"/>
</dbReference>
<dbReference type="PANTHER" id="PTHR33376">
    <property type="match status" value="1"/>
</dbReference>
<dbReference type="NCBIfam" id="NF037995">
    <property type="entry name" value="TRAP_S1"/>
    <property type="match status" value="1"/>
</dbReference>
<gene>
    <name evidence="3" type="ORF">BN948_00988</name>
</gene>
<dbReference type="PANTHER" id="PTHR33376:SF15">
    <property type="entry name" value="BLL6794 PROTEIN"/>
    <property type="match status" value="1"/>
</dbReference>
<dbReference type="Gene3D" id="3.40.190.170">
    <property type="entry name" value="Bacterial extracellular solute-binding protein, family 7"/>
    <property type="match status" value="1"/>
</dbReference>
<accession>A0A1L1PEW0</accession>
<dbReference type="Proteomes" id="UP000028878">
    <property type="component" value="Unassembled WGS sequence"/>
</dbReference>
<dbReference type="GO" id="GO:0055085">
    <property type="term" value="P:transmembrane transport"/>
    <property type="evidence" value="ECO:0007669"/>
    <property type="project" value="InterPro"/>
</dbReference>
<protein>
    <submittedName>
        <fullName evidence="3">TRAP-type C4-dicarboxylate transporter periplasmic component-like protein</fullName>
    </submittedName>
</protein>
<dbReference type="EMBL" id="CCAE010000005">
    <property type="protein sequence ID" value="CDN86583.1"/>
    <property type="molecule type" value="Genomic_DNA"/>
</dbReference>
<proteinExistence type="predicted"/>
<keyword evidence="1 2" id="KW-0732">Signal</keyword>
<feature type="chain" id="PRO_5009681411" evidence="2">
    <location>
        <begin position="29"/>
        <end position="364"/>
    </location>
</feature>
<evidence type="ECO:0000256" key="2">
    <source>
        <dbReference type="SAM" id="SignalP"/>
    </source>
</evidence>
<dbReference type="InterPro" id="IPR018389">
    <property type="entry name" value="DctP_fam"/>
</dbReference>